<proteinExistence type="predicted"/>
<accession>A0A444XGM0</accession>
<dbReference type="EMBL" id="SDMP01000019">
    <property type="protein sequence ID" value="RYQ88928.1"/>
    <property type="molecule type" value="Genomic_DNA"/>
</dbReference>
<protein>
    <submittedName>
        <fullName evidence="1">Uncharacterized protein</fullName>
    </submittedName>
</protein>
<name>A0A444XGM0_ARAHY</name>
<gene>
    <name evidence="1" type="ORF">Ahy_B09g095830</name>
</gene>
<evidence type="ECO:0000313" key="2">
    <source>
        <dbReference type="Proteomes" id="UP000289738"/>
    </source>
</evidence>
<evidence type="ECO:0000313" key="1">
    <source>
        <dbReference type="EMBL" id="RYQ88928.1"/>
    </source>
</evidence>
<reference evidence="1 2" key="1">
    <citation type="submission" date="2019-01" db="EMBL/GenBank/DDBJ databases">
        <title>Sequencing of cultivated peanut Arachis hypogaea provides insights into genome evolution and oil improvement.</title>
        <authorList>
            <person name="Chen X."/>
        </authorList>
    </citation>
    <scope>NUCLEOTIDE SEQUENCE [LARGE SCALE GENOMIC DNA]</scope>
    <source>
        <strain evidence="2">cv. Fuhuasheng</strain>
        <tissue evidence="1">Leaves</tissue>
    </source>
</reference>
<organism evidence="1 2">
    <name type="scientific">Arachis hypogaea</name>
    <name type="common">Peanut</name>
    <dbReference type="NCBI Taxonomy" id="3818"/>
    <lineage>
        <taxon>Eukaryota</taxon>
        <taxon>Viridiplantae</taxon>
        <taxon>Streptophyta</taxon>
        <taxon>Embryophyta</taxon>
        <taxon>Tracheophyta</taxon>
        <taxon>Spermatophyta</taxon>
        <taxon>Magnoliopsida</taxon>
        <taxon>eudicotyledons</taxon>
        <taxon>Gunneridae</taxon>
        <taxon>Pentapetalae</taxon>
        <taxon>rosids</taxon>
        <taxon>fabids</taxon>
        <taxon>Fabales</taxon>
        <taxon>Fabaceae</taxon>
        <taxon>Papilionoideae</taxon>
        <taxon>50 kb inversion clade</taxon>
        <taxon>dalbergioids sensu lato</taxon>
        <taxon>Dalbergieae</taxon>
        <taxon>Pterocarpus clade</taxon>
        <taxon>Arachis</taxon>
    </lineage>
</organism>
<dbReference type="AlphaFoldDB" id="A0A444XGM0"/>
<keyword evidence="2" id="KW-1185">Reference proteome</keyword>
<sequence>MKKTMVTKKDKPRYNKTHDCIFQTKAIATMFKNLNQEKKDIVEEMGFGALAHVPEMNVSHALLRELIDCYDEYHRCLKTLHDKIYITPCKIAATLGINHGRNRFPEKVEYGKLNEADKAIFDSLKCVTLASLTKSVLDMSVEGEENQKKFQRTFVVFVQKYFLLPTMVSMASPIHKPPIFRMDNIRQWD</sequence>
<comment type="caution">
    <text evidence="1">The sequence shown here is derived from an EMBL/GenBank/DDBJ whole genome shotgun (WGS) entry which is preliminary data.</text>
</comment>
<dbReference type="Proteomes" id="UP000289738">
    <property type="component" value="Chromosome B09"/>
</dbReference>